<sequence>MAKATLLTVGHGTAAKAEIVRLLRSAGVTSLVDVRTAPGSRRNPDMSRSAMEHWLPREDIAYRWDRRLGGFRKLTPDSPDLMWRNESFRAYAGHMRTPEFVDAADELAEEAHTRTTAIMCGESLWWRCHRRMISDFLQLTRGIAVRHLMHDGSITEHQPIRGVRVRDDGLLVYDGGQQTLDST</sequence>
<dbReference type="Proteomes" id="UP001500729">
    <property type="component" value="Unassembled WGS sequence"/>
</dbReference>
<dbReference type="Pfam" id="PF04343">
    <property type="entry name" value="DUF488"/>
    <property type="match status" value="1"/>
</dbReference>
<proteinExistence type="predicted"/>
<reference evidence="1 2" key="1">
    <citation type="journal article" date="2019" name="Int. J. Syst. Evol. Microbiol.">
        <title>The Global Catalogue of Microorganisms (GCM) 10K type strain sequencing project: providing services to taxonomists for standard genome sequencing and annotation.</title>
        <authorList>
            <consortium name="The Broad Institute Genomics Platform"/>
            <consortium name="The Broad Institute Genome Sequencing Center for Infectious Disease"/>
            <person name="Wu L."/>
            <person name="Ma J."/>
        </authorList>
    </citation>
    <scope>NUCLEOTIDE SEQUENCE [LARGE SCALE GENOMIC DNA]</scope>
    <source>
        <strain evidence="1 2">JCM 10303</strain>
    </source>
</reference>
<name>A0ABN1E608_SACER</name>
<dbReference type="PIRSF" id="PIRSF024492">
    <property type="entry name" value="UCP024492"/>
    <property type="match status" value="1"/>
</dbReference>
<evidence type="ECO:0000313" key="2">
    <source>
        <dbReference type="Proteomes" id="UP001500729"/>
    </source>
</evidence>
<organism evidence="1 2">
    <name type="scientific">Saccharopolyspora erythraea</name>
    <name type="common">Streptomyces erythraeus</name>
    <dbReference type="NCBI Taxonomy" id="1836"/>
    <lineage>
        <taxon>Bacteria</taxon>
        <taxon>Bacillati</taxon>
        <taxon>Actinomycetota</taxon>
        <taxon>Actinomycetes</taxon>
        <taxon>Pseudonocardiales</taxon>
        <taxon>Pseudonocardiaceae</taxon>
        <taxon>Saccharopolyspora</taxon>
    </lineage>
</organism>
<dbReference type="PANTHER" id="PTHR39337:SF1">
    <property type="entry name" value="BLR5642 PROTEIN"/>
    <property type="match status" value="1"/>
</dbReference>
<dbReference type="InterPro" id="IPR014519">
    <property type="entry name" value="UCP024492"/>
</dbReference>
<evidence type="ECO:0000313" key="1">
    <source>
        <dbReference type="EMBL" id="GAA0559456.1"/>
    </source>
</evidence>
<dbReference type="PANTHER" id="PTHR39337">
    <property type="entry name" value="BLR5642 PROTEIN"/>
    <property type="match status" value="1"/>
</dbReference>
<keyword evidence="2" id="KW-1185">Reference proteome</keyword>
<comment type="caution">
    <text evidence="1">The sequence shown here is derived from an EMBL/GenBank/DDBJ whole genome shotgun (WGS) entry which is preliminary data.</text>
</comment>
<accession>A0ABN1E608</accession>
<gene>
    <name evidence="1" type="ORF">GCM10009533_65930</name>
</gene>
<dbReference type="EMBL" id="BAAAGS010000081">
    <property type="protein sequence ID" value="GAA0559456.1"/>
    <property type="molecule type" value="Genomic_DNA"/>
</dbReference>
<dbReference type="InterPro" id="IPR007438">
    <property type="entry name" value="DUF488"/>
</dbReference>
<protein>
    <submittedName>
        <fullName evidence="1">DUF488 domain-containing protein</fullName>
    </submittedName>
</protein>